<dbReference type="STRING" id="554065.E1Z314"/>
<keyword evidence="4 6" id="KW-0472">Membrane</keyword>
<evidence type="ECO:0000313" key="7">
    <source>
        <dbReference type="EMBL" id="EFN60092.1"/>
    </source>
</evidence>
<comment type="subcellular location">
    <subcellularLocation>
        <location evidence="1">Membrane</location>
        <topology evidence="1">Multi-pass membrane protein</topology>
    </subcellularLocation>
</comment>
<evidence type="ECO:0000256" key="6">
    <source>
        <dbReference type="SAM" id="Phobius"/>
    </source>
</evidence>
<sequence>MSFEPILILYAFLAVVQLILTMLPGVWYTRKGTVNVEMRRALSGMAFNLLLPAVVFINIAGQVTADTIVSYWPFAMNTCVSTLVGMGLGWVVNEVVGTPRHLRYHVVAACGYGNLNRRVPAGGGLPLMITTAVCDQEKMPFYQALGSECVTVGWGYVAVSSAVVQIFGYPMAKWLLRRRVAPRSFVEVLRDISTISLKGMPRPPSMKEGEVGQAVELAAAGAAPARPHKAASAPHGYPRGQPAAVAAAAAAAQAGELPEAVEEDKALNGAEAGGGAAAREGSGGGGGKGGGAGSGADSDTDDEAAAAGVCLLAAMAACWLLAAAMAVRYVVQGPTVAAVISLIIGCITPLRELFFPVTSAALGFVTGAITSLQSAYVFIASFILGSVMARGPGPGTKTMGLKACLCTVGVRFIILPVVGCLIVIGSIKAGWYMPANPYATPTANQIQNMASMFQNHEKEIGAVIFWEYIIAMLAIPAWMVMFLFLMDRFDLYEGA</sequence>
<dbReference type="InterPro" id="IPR039305">
    <property type="entry name" value="PILS2/6"/>
</dbReference>
<feature type="transmembrane region" description="Helical" evidence="6">
    <location>
        <begin position="149"/>
        <end position="169"/>
    </location>
</feature>
<evidence type="ECO:0000256" key="1">
    <source>
        <dbReference type="ARBA" id="ARBA00004141"/>
    </source>
</evidence>
<dbReference type="GO" id="GO:0080162">
    <property type="term" value="P:endoplasmic reticulum to cytosol auxin transport"/>
    <property type="evidence" value="ECO:0007669"/>
    <property type="project" value="InterPro"/>
</dbReference>
<feature type="transmembrane region" description="Helical" evidence="6">
    <location>
        <begin position="304"/>
        <end position="322"/>
    </location>
</feature>
<dbReference type="KEGG" id="cvr:CHLNCDRAFT_133407"/>
<dbReference type="InterPro" id="IPR004776">
    <property type="entry name" value="Mem_transp_PIN-like"/>
</dbReference>
<feature type="transmembrane region" description="Helical" evidence="6">
    <location>
        <begin position="362"/>
        <end position="384"/>
    </location>
</feature>
<evidence type="ECO:0000256" key="4">
    <source>
        <dbReference type="ARBA" id="ARBA00023136"/>
    </source>
</evidence>
<feature type="compositionally biased region" description="Gly residues" evidence="5">
    <location>
        <begin position="271"/>
        <end position="294"/>
    </location>
</feature>
<organism evidence="8">
    <name type="scientific">Chlorella variabilis</name>
    <name type="common">Green alga</name>
    <dbReference type="NCBI Taxonomy" id="554065"/>
    <lineage>
        <taxon>Eukaryota</taxon>
        <taxon>Viridiplantae</taxon>
        <taxon>Chlorophyta</taxon>
        <taxon>core chlorophytes</taxon>
        <taxon>Trebouxiophyceae</taxon>
        <taxon>Chlorellales</taxon>
        <taxon>Chlorellaceae</taxon>
        <taxon>Chlorella clade</taxon>
        <taxon>Chlorella</taxon>
    </lineage>
</organism>
<dbReference type="RefSeq" id="XP_005852194.1">
    <property type="nucleotide sequence ID" value="XM_005852132.1"/>
</dbReference>
<keyword evidence="2 6" id="KW-0812">Transmembrane</keyword>
<dbReference type="GO" id="GO:0016020">
    <property type="term" value="C:membrane"/>
    <property type="evidence" value="ECO:0007669"/>
    <property type="project" value="UniProtKB-SubCell"/>
</dbReference>
<dbReference type="GeneID" id="17359453"/>
<feature type="transmembrane region" description="Helical" evidence="6">
    <location>
        <begin position="41"/>
        <end position="59"/>
    </location>
</feature>
<dbReference type="OrthoDB" id="191139at2759"/>
<dbReference type="InParanoid" id="E1Z314"/>
<dbReference type="FunCoup" id="E1Z314">
    <property type="interactions" value="530"/>
</dbReference>
<dbReference type="OMA" id="SKWFAMM"/>
<dbReference type="eggNOG" id="KOG2722">
    <property type="taxonomic scope" value="Eukaryota"/>
</dbReference>
<dbReference type="EMBL" id="GL433835">
    <property type="protein sequence ID" value="EFN60092.1"/>
    <property type="molecule type" value="Genomic_DNA"/>
</dbReference>
<evidence type="ECO:0000313" key="8">
    <source>
        <dbReference type="Proteomes" id="UP000008141"/>
    </source>
</evidence>
<gene>
    <name evidence="7" type="ORF">CHLNCDRAFT_133407</name>
</gene>
<evidence type="ECO:0000256" key="5">
    <source>
        <dbReference type="SAM" id="MobiDB-lite"/>
    </source>
</evidence>
<dbReference type="Pfam" id="PF03547">
    <property type="entry name" value="Mem_trans"/>
    <property type="match status" value="1"/>
</dbReference>
<feature type="region of interest" description="Disordered" evidence="5">
    <location>
        <begin position="271"/>
        <end position="298"/>
    </location>
</feature>
<evidence type="ECO:0000256" key="3">
    <source>
        <dbReference type="ARBA" id="ARBA00022989"/>
    </source>
</evidence>
<dbReference type="PANTHER" id="PTHR31419">
    <property type="entry name" value="PROTEIN PIN-LIKES 2"/>
    <property type="match status" value="1"/>
</dbReference>
<feature type="transmembrane region" description="Helical" evidence="6">
    <location>
        <begin position="463"/>
        <end position="485"/>
    </location>
</feature>
<feature type="transmembrane region" description="Helical" evidence="6">
    <location>
        <begin position="6"/>
        <end position="29"/>
    </location>
</feature>
<feature type="transmembrane region" description="Helical" evidence="6">
    <location>
        <begin position="71"/>
        <end position="93"/>
    </location>
</feature>
<evidence type="ECO:0000256" key="2">
    <source>
        <dbReference type="ARBA" id="ARBA00022692"/>
    </source>
</evidence>
<proteinExistence type="predicted"/>
<dbReference type="Proteomes" id="UP000008141">
    <property type="component" value="Unassembled WGS sequence"/>
</dbReference>
<protein>
    <submittedName>
        <fullName evidence="7">Uncharacterized protein</fullName>
    </submittedName>
</protein>
<feature type="transmembrane region" description="Helical" evidence="6">
    <location>
        <begin position="405"/>
        <end position="427"/>
    </location>
</feature>
<keyword evidence="3 6" id="KW-1133">Transmembrane helix</keyword>
<dbReference type="AlphaFoldDB" id="E1Z314"/>
<dbReference type="PANTHER" id="PTHR31419:SF1">
    <property type="entry name" value="PROTEIN PIN-LIKES 6"/>
    <property type="match status" value="1"/>
</dbReference>
<reference evidence="7 8" key="1">
    <citation type="journal article" date="2010" name="Plant Cell">
        <title>The Chlorella variabilis NC64A genome reveals adaptation to photosymbiosis, coevolution with viruses, and cryptic sex.</title>
        <authorList>
            <person name="Blanc G."/>
            <person name="Duncan G."/>
            <person name="Agarkova I."/>
            <person name="Borodovsky M."/>
            <person name="Gurnon J."/>
            <person name="Kuo A."/>
            <person name="Lindquist E."/>
            <person name="Lucas S."/>
            <person name="Pangilinan J."/>
            <person name="Polle J."/>
            <person name="Salamov A."/>
            <person name="Terry A."/>
            <person name="Yamada T."/>
            <person name="Dunigan D.D."/>
            <person name="Grigoriev I.V."/>
            <person name="Claverie J.M."/>
            <person name="Van Etten J.L."/>
        </authorList>
    </citation>
    <scope>NUCLEOTIDE SEQUENCE [LARGE SCALE GENOMIC DNA]</scope>
    <source>
        <strain evidence="7 8">NC64A</strain>
    </source>
</reference>
<accession>E1Z314</accession>
<name>E1Z314_CHLVA</name>
<feature type="transmembrane region" description="Helical" evidence="6">
    <location>
        <begin position="329"/>
        <end position="350"/>
    </location>
</feature>
<keyword evidence="8" id="KW-1185">Reference proteome</keyword>